<sequence length="334" mass="38523">MGLVKKGIHTYRENGLLNTVEKSTSFIRSHPHYLHHAITNLAFRLRYGEGTDVMAKDWDNLLLLDACRYDIFSDENNIDGDLQSVISHGSSSLEFIEENFANEDLHDTVYVTANTYYDVLDDDVFHAVITCFDHWDEELMTVPPGGVVETALKAHEQYPQKRLIIHFMQPHAPYIGEKGRELRERLSRQINITGMTLERAQKDSRTETENSPRTVQTIEAPTVDGLDVSDTEIREAYTENLNVVLSHVKELLPQLTGKTVISADHGELLGERVFPLYRKRYEHPTYLHVPELCIVPWLVIEGDERKYVNPEPPERYDSMRQEELDEKLEALGYR</sequence>
<evidence type="ECO:0008006" key="3">
    <source>
        <dbReference type="Google" id="ProtNLM"/>
    </source>
</evidence>
<organism evidence="1 2">
    <name type="scientific">Natronobacterium haloterrestre</name>
    <name type="common">Halobiforma haloterrestris</name>
    <dbReference type="NCBI Taxonomy" id="148448"/>
    <lineage>
        <taxon>Archaea</taxon>
        <taxon>Methanobacteriati</taxon>
        <taxon>Methanobacteriota</taxon>
        <taxon>Stenosarchaea group</taxon>
        <taxon>Halobacteria</taxon>
        <taxon>Halobacteriales</taxon>
        <taxon>Natrialbaceae</taxon>
        <taxon>Natronobacterium</taxon>
    </lineage>
</organism>
<name>A0A1I1K103_NATHA</name>
<dbReference type="SUPFAM" id="SSF53649">
    <property type="entry name" value="Alkaline phosphatase-like"/>
    <property type="match status" value="1"/>
</dbReference>
<accession>A0A1I1K103</accession>
<dbReference type="EMBL" id="FOKW01000010">
    <property type="protein sequence ID" value="SFC54181.1"/>
    <property type="molecule type" value="Genomic_DNA"/>
</dbReference>
<dbReference type="AlphaFoldDB" id="A0A1I1K103"/>
<dbReference type="RefSeq" id="WP_177209205.1">
    <property type="nucleotide sequence ID" value="NZ_FOKW01000010.1"/>
</dbReference>
<evidence type="ECO:0000313" key="2">
    <source>
        <dbReference type="Proteomes" id="UP000199161"/>
    </source>
</evidence>
<dbReference type="Gene3D" id="3.40.720.10">
    <property type="entry name" value="Alkaline Phosphatase, subunit A"/>
    <property type="match status" value="1"/>
</dbReference>
<gene>
    <name evidence="1" type="ORF">SAMN05444422_11023</name>
</gene>
<proteinExistence type="predicted"/>
<protein>
    <recommendedName>
        <fullName evidence="3">Sulfatase</fullName>
    </recommendedName>
</protein>
<reference evidence="2" key="1">
    <citation type="submission" date="2016-10" db="EMBL/GenBank/DDBJ databases">
        <authorList>
            <person name="Varghese N."/>
            <person name="Submissions S."/>
        </authorList>
    </citation>
    <scope>NUCLEOTIDE SEQUENCE [LARGE SCALE GENOMIC DNA]</scope>
    <source>
        <strain evidence="2">DSM 13078</strain>
    </source>
</reference>
<keyword evidence="2" id="KW-1185">Reference proteome</keyword>
<dbReference type="InterPro" id="IPR017850">
    <property type="entry name" value="Alkaline_phosphatase_core_sf"/>
</dbReference>
<dbReference type="OrthoDB" id="100846at2157"/>
<evidence type="ECO:0000313" key="1">
    <source>
        <dbReference type="EMBL" id="SFC54181.1"/>
    </source>
</evidence>
<dbReference type="Proteomes" id="UP000199161">
    <property type="component" value="Unassembled WGS sequence"/>
</dbReference>